<accession>A0A4Y3TPG9</accession>
<dbReference type="Gene3D" id="3.40.50.1980">
    <property type="entry name" value="Nitrogenase molybdenum iron protein domain"/>
    <property type="match status" value="2"/>
</dbReference>
<proteinExistence type="predicted"/>
<protein>
    <submittedName>
        <fullName evidence="1">ABC transporter substrate-binding protein</fullName>
    </submittedName>
</protein>
<dbReference type="InterPro" id="IPR050902">
    <property type="entry name" value="ABC_Transporter_SBP"/>
</dbReference>
<sequence>MQRHSLYFNVYNTITLEYLMRSFMPRSGLLCSTSVLLTLLGAGVVTPLVLPQHAAAQNTAAAKHPAESPGAHVVAQAVATMPTINNIPVYPRMVTDMSGTSVALDKSAARIADLWFAHNEITVMLGGAERIKVTADKPVDLPWLFKIAPVLHTAETGIRPESANPEDLLSRQIGLVFVPTHAKAEELRRTGLPTLDAHYITLPQMLTSVDMTADALATPYAHLIAHQYREKLDGVQHLLQTRTASLPASARPRVLHIARLNPLQIDGKDTLIDAWLQAAGGRNAAAEVSGNHRPVTFEQIAAWNPDMIMIGANAGPLAADSPLRTLTAFRQGKVWTNPQGVFPWDRYGCEVLLQLEWAAQHIQPNLFKDIDLRQDLKTFYTQFFRYALTDDDVTRILAGQPPATP</sequence>
<dbReference type="PANTHER" id="PTHR30535:SF34">
    <property type="entry name" value="MOLYBDATE-BINDING PROTEIN MOLA"/>
    <property type="match status" value="1"/>
</dbReference>
<evidence type="ECO:0000313" key="1">
    <source>
        <dbReference type="EMBL" id="GEB83633.1"/>
    </source>
</evidence>
<organism evidence="1 2">
    <name type="scientific">Acetobacter orleanensis</name>
    <dbReference type="NCBI Taxonomy" id="104099"/>
    <lineage>
        <taxon>Bacteria</taxon>
        <taxon>Pseudomonadati</taxon>
        <taxon>Pseudomonadota</taxon>
        <taxon>Alphaproteobacteria</taxon>
        <taxon>Acetobacterales</taxon>
        <taxon>Acetobacteraceae</taxon>
        <taxon>Acetobacter</taxon>
    </lineage>
</organism>
<gene>
    <name evidence="1" type="ORF">AOR01nite_21100</name>
</gene>
<dbReference type="EMBL" id="BJMU01000014">
    <property type="protein sequence ID" value="GEB83633.1"/>
    <property type="molecule type" value="Genomic_DNA"/>
</dbReference>
<dbReference type="PANTHER" id="PTHR30535">
    <property type="entry name" value="VITAMIN B12-BINDING PROTEIN"/>
    <property type="match status" value="1"/>
</dbReference>
<comment type="caution">
    <text evidence="1">The sequence shown here is derived from an EMBL/GenBank/DDBJ whole genome shotgun (WGS) entry which is preliminary data.</text>
</comment>
<keyword evidence="2" id="KW-1185">Reference proteome</keyword>
<dbReference type="STRING" id="104099.AD949_03685"/>
<name>A0A4Y3TPG9_9PROT</name>
<evidence type="ECO:0000313" key="2">
    <source>
        <dbReference type="Proteomes" id="UP000317617"/>
    </source>
</evidence>
<dbReference type="SUPFAM" id="SSF53807">
    <property type="entry name" value="Helical backbone' metal receptor"/>
    <property type="match status" value="1"/>
</dbReference>
<dbReference type="Proteomes" id="UP000317617">
    <property type="component" value="Unassembled WGS sequence"/>
</dbReference>
<reference evidence="1 2" key="1">
    <citation type="submission" date="2019-06" db="EMBL/GenBank/DDBJ databases">
        <title>Whole genome shotgun sequence of Acetobacter orleanensis NBRC 13752.</title>
        <authorList>
            <person name="Hosoyama A."/>
            <person name="Uohara A."/>
            <person name="Ohji S."/>
            <person name="Ichikawa N."/>
        </authorList>
    </citation>
    <scope>NUCLEOTIDE SEQUENCE [LARGE SCALE GENOMIC DNA]</scope>
    <source>
        <strain evidence="1 2">NBRC 13752</strain>
    </source>
</reference>
<dbReference type="AlphaFoldDB" id="A0A4Y3TPG9"/>